<sequence>MHLAHSLLPFFSRLCLWLSRMNGSQQYSMRAVIPSHRRTRKSLLTTCRSLEGNTQHPHRVDYRRSIPLLSLYPSPDQIKSALHLQR</sequence>
<accession>A0A1Y1YV37</accession>
<evidence type="ECO:0008006" key="4">
    <source>
        <dbReference type="Google" id="ProtNLM"/>
    </source>
</evidence>
<proteinExistence type="predicted"/>
<dbReference type="Proteomes" id="UP000193144">
    <property type="component" value="Unassembled WGS sequence"/>
</dbReference>
<name>A0A1Y1YV37_9PLEO</name>
<keyword evidence="3" id="KW-1185">Reference proteome</keyword>
<evidence type="ECO:0000313" key="2">
    <source>
        <dbReference type="EMBL" id="ORY01903.1"/>
    </source>
</evidence>
<feature type="chain" id="PRO_5012530824" description="Secreted protein" evidence="1">
    <location>
        <begin position="24"/>
        <end position="86"/>
    </location>
</feature>
<feature type="signal peptide" evidence="1">
    <location>
        <begin position="1"/>
        <end position="23"/>
    </location>
</feature>
<evidence type="ECO:0000256" key="1">
    <source>
        <dbReference type="SAM" id="SignalP"/>
    </source>
</evidence>
<dbReference type="AlphaFoldDB" id="A0A1Y1YV37"/>
<dbReference type="EMBL" id="MCFA01000164">
    <property type="protein sequence ID" value="ORY01903.1"/>
    <property type="molecule type" value="Genomic_DNA"/>
</dbReference>
<comment type="caution">
    <text evidence="2">The sequence shown here is derived from an EMBL/GenBank/DDBJ whole genome shotgun (WGS) entry which is preliminary data.</text>
</comment>
<organism evidence="2 3">
    <name type="scientific">Clohesyomyces aquaticus</name>
    <dbReference type="NCBI Taxonomy" id="1231657"/>
    <lineage>
        <taxon>Eukaryota</taxon>
        <taxon>Fungi</taxon>
        <taxon>Dikarya</taxon>
        <taxon>Ascomycota</taxon>
        <taxon>Pezizomycotina</taxon>
        <taxon>Dothideomycetes</taxon>
        <taxon>Pleosporomycetidae</taxon>
        <taxon>Pleosporales</taxon>
        <taxon>Lindgomycetaceae</taxon>
        <taxon>Clohesyomyces</taxon>
    </lineage>
</organism>
<evidence type="ECO:0000313" key="3">
    <source>
        <dbReference type="Proteomes" id="UP000193144"/>
    </source>
</evidence>
<protein>
    <recommendedName>
        <fullName evidence="4">Secreted protein</fullName>
    </recommendedName>
</protein>
<keyword evidence="1" id="KW-0732">Signal</keyword>
<gene>
    <name evidence="2" type="ORF">BCR34DRAFT_90105</name>
</gene>
<reference evidence="2 3" key="1">
    <citation type="submission" date="2016-07" db="EMBL/GenBank/DDBJ databases">
        <title>Pervasive Adenine N6-methylation of Active Genes in Fungi.</title>
        <authorList>
            <consortium name="DOE Joint Genome Institute"/>
            <person name="Mondo S.J."/>
            <person name="Dannebaum R.O."/>
            <person name="Kuo R.C."/>
            <person name="Labutti K."/>
            <person name="Haridas S."/>
            <person name="Kuo A."/>
            <person name="Salamov A."/>
            <person name="Ahrendt S.R."/>
            <person name="Lipzen A."/>
            <person name="Sullivan W."/>
            <person name="Andreopoulos W.B."/>
            <person name="Clum A."/>
            <person name="Lindquist E."/>
            <person name="Daum C."/>
            <person name="Ramamoorthy G.K."/>
            <person name="Gryganskyi A."/>
            <person name="Culley D."/>
            <person name="Magnuson J.K."/>
            <person name="James T.Y."/>
            <person name="O'Malley M.A."/>
            <person name="Stajich J.E."/>
            <person name="Spatafora J.W."/>
            <person name="Visel A."/>
            <person name="Grigoriev I.V."/>
        </authorList>
    </citation>
    <scope>NUCLEOTIDE SEQUENCE [LARGE SCALE GENOMIC DNA]</scope>
    <source>
        <strain evidence="2 3">CBS 115471</strain>
    </source>
</reference>